<dbReference type="Pfam" id="PF00154">
    <property type="entry name" value="RecA_N"/>
    <property type="match status" value="1"/>
</dbReference>
<dbReference type="SUPFAM" id="SSF52540">
    <property type="entry name" value="P-loop containing nucleoside triphosphate hydrolases"/>
    <property type="match status" value="1"/>
</dbReference>
<dbReference type="GO" id="GO:0005524">
    <property type="term" value="F:ATP binding"/>
    <property type="evidence" value="ECO:0007669"/>
    <property type="project" value="UniProtKB-KW"/>
</dbReference>
<protein>
    <recommendedName>
        <fullName evidence="5">RecA-like N-terminal domain-containing protein</fullName>
    </recommendedName>
</protein>
<reference evidence="6" key="1">
    <citation type="submission" date="2018-05" db="EMBL/GenBank/DDBJ databases">
        <authorList>
            <person name="Lanie J.A."/>
            <person name="Ng W.-L."/>
            <person name="Kazmierczak K.M."/>
            <person name="Andrzejewski T.M."/>
            <person name="Davidsen T.M."/>
            <person name="Wayne K.J."/>
            <person name="Tettelin H."/>
            <person name="Glass J.I."/>
            <person name="Rusch D."/>
            <person name="Podicherti R."/>
            <person name="Tsui H.-C.T."/>
            <person name="Winkler M.E."/>
        </authorList>
    </citation>
    <scope>NUCLEOTIDE SEQUENCE</scope>
</reference>
<keyword evidence="3" id="KW-0067">ATP-binding</keyword>
<sequence>MANFFKNIVKELNDVNTNFGDSGLNSSEFSGTVDTGSYILNAVLSGSIYGGVPNNKILAFAGESATGKTFFALGVIKKFLDDNKDGAVFYFDTEAAVTKDMLESRGVDASRVIISEPDSVQKFRHTCLQILENYSSSKPEERPPMMIVLDSLGQLSTSKEIEDSMEGKETRDMTRAQVLKAAFRVLNLKMAKVNVPMIITNHVYDVVGSYFPTKEMSGGSGLKYTASQICF</sequence>
<dbReference type="InterPro" id="IPR013765">
    <property type="entry name" value="DNA_recomb/repair_RecA"/>
</dbReference>
<dbReference type="Gene3D" id="3.40.50.300">
    <property type="entry name" value="P-loop containing nucleotide triphosphate hydrolases"/>
    <property type="match status" value="1"/>
</dbReference>
<dbReference type="EMBL" id="UINC01185601">
    <property type="protein sequence ID" value="SVD97389.1"/>
    <property type="molecule type" value="Genomic_DNA"/>
</dbReference>
<dbReference type="InterPro" id="IPR049428">
    <property type="entry name" value="RecA-like_N"/>
</dbReference>
<dbReference type="InterPro" id="IPR027417">
    <property type="entry name" value="P-loop_NTPase"/>
</dbReference>
<dbReference type="PANTHER" id="PTHR45900">
    <property type="entry name" value="RECA"/>
    <property type="match status" value="1"/>
</dbReference>
<proteinExistence type="inferred from homology"/>
<evidence type="ECO:0000256" key="3">
    <source>
        <dbReference type="ARBA" id="ARBA00022840"/>
    </source>
</evidence>
<feature type="non-terminal residue" evidence="6">
    <location>
        <position position="231"/>
    </location>
</feature>
<evidence type="ECO:0000259" key="5">
    <source>
        <dbReference type="Pfam" id="PF00154"/>
    </source>
</evidence>
<dbReference type="AlphaFoldDB" id="A0A382ZQA1"/>
<gene>
    <name evidence="6" type="ORF">METZ01_LOCUS450243</name>
</gene>
<name>A0A382ZQA1_9ZZZZ</name>
<evidence type="ECO:0000313" key="6">
    <source>
        <dbReference type="EMBL" id="SVD97389.1"/>
    </source>
</evidence>
<evidence type="ECO:0000256" key="1">
    <source>
        <dbReference type="ARBA" id="ARBA00009391"/>
    </source>
</evidence>
<organism evidence="6">
    <name type="scientific">marine metagenome</name>
    <dbReference type="NCBI Taxonomy" id="408172"/>
    <lineage>
        <taxon>unclassified sequences</taxon>
        <taxon>metagenomes</taxon>
        <taxon>ecological metagenomes</taxon>
    </lineage>
</organism>
<evidence type="ECO:0000256" key="2">
    <source>
        <dbReference type="ARBA" id="ARBA00022741"/>
    </source>
</evidence>
<dbReference type="GO" id="GO:0003697">
    <property type="term" value="F:single-stranded DNA binding"/>
    <property type="evidence" value="ECO:0007669"/>
    <property type="project" value="InterPro"/>
</dbReference>
<comment type="similarity">
    <text evidence="1">Belongs to the RecA family.</text>
</comment>
<keyword evidence="2" id="KW-0547">Nucleotide-binding</keyword>
<accession>A0A382ZQA1</accession>
<dbReference type="PANTHER" id="PTHR45900:SF1">
    <property type="entry name" value="MITOCHONDRIAL DNA REPAIR PROTEIN RECA HOMOLOG-RELATED"/>
    <property type="match status" value="1"/>
</dbReference>
<evidence type="ECO:0000256" key="4">
    <source>
        <dbReference type="ARBA" id="ARBA00023172"/>
    </source>
</evidence>
<dbReference type="GO" id="GO:0006310">
    <property type="term" value="P:DNA recombination"/>
    <property type="evidence" value="ECO:0007669"/>
    <property type="project" value="UniProtKB-KW"/>
</dbReference>
<keyword evidence="4" id="KW-0233">DNA recombination</keyword>
<feature type="domain" description="RecA-like N-terminal" evidence="5">
    <location>
        <begin position="30"/>
        <end position="227"/>
    </location>
</feature>
<dbReference type="GO" id="GO:0006281">
    <property type="term" value="P:DNA repair"/>
    <property type="evidence" value="ECO:0007669"/>
    <property type="project" value="InterPro"/>
</dbReference>